<evidence type="ECO:0000256" key="2">
    <source>
        <dbReference type="ARBA" id="ARBA00022737"/>
    </source>
</evidence>
<evidence type="ECO:0000259" key="14">
    <source>
        <dbReference type="PROSITE" id="PS51456"/>
    </source>
</evidence>
<dbReference type="GO" id="GO:0007015">
    <property type="term" value="P:actin filament organization"/>
    <property type="evidence" value="ECO:0007669"/>
    <property type="project" value="TreeGrafter"/>
</dbReference>
<dbReference type="Gene3D" id="1.10.10.820">
    <property type="match status" value="1"/>
</dbReference>
<dbReference type="InterPro" id="IPR027417">
    <property type="entry name" value="P-loop_NTPase"/>
</dbReference>
<feature type="binding site" evidence="10">
    <location>
        <begin position="3043"/>
        <end position="3050"/>
    </location>
    <ligand>
        <name>ATP</name>
        <dbReference type="ChEBI" id="CHEBI:30616"/>
    </ligand>
</feature>
<dbReference type="InterPro" id="IPR001609">
    <property type="entry name" value="Myosin_head_motor_dom-like"/>
</dbReference>
<proteinExistence type="inferred from homology"/>
<dbReference type="SMART" id="SM00242">
    <property type="entry name" value="MYSc"/>
    <property type="match status" value="1"/>
</dbReference>
<keyword evidence="1" id="KW-0479">Metal-binding</keyword>
<dbReference type="Gene3D" id="1.20.58.530">
    <property type="match status" value="1"/>
</dbReference>
<keyword evidence="15" id="KW-1185">Reference proteome</keyword>
<reference evidence="16" key="1">
    <citation type="submission" date="2016-11" db="UniProtKB">
        <authorList>
            <consortium name="WormBaseParasite"/>
        </authorList>
    </citation>
    <scope>IDENTIFICATION</scope>
</reference>
<dbReference type="InterPro" id="IPR012317">
    <property type="entry name" value="Poly(ADP-ribose)pol_cat_dom"/>
</dbReference>
<dbReference type="Proteomes" id="UP000095280">
    <property type="component" value="Unplaced"/>
</dbReference>
<accession>A0A1I8JKW2</accession>
<evidence type="ECO:0000256" key="3">
    <source>
        <dbReference type="ARBA" id="ARBA00022741"/>
    </source>
</evidence>
<dbReference type="EC" id="2.4.2.-" evidence="11"/>
<protein>
    <recommendedName>
        <fullName evidence="11">Poly [ADP-ribose] polymerase</fullName>
        <shortName evidence="11">PARP</shortName>
        <ecNumber evidence="11">2.4.2.-</ecNumber>
    </recommendedName>
</protein>
<keyword evidence="5" id="KW-0862">Zinc</keyword>
<keyword evidence="11" id="KW-0520">NAD</keyword>
<dbReference type="Gene3D" id="3.40.50.300">
    <property type="entry name" value="P-loop containing nucleotide triphosphate hydrolases"/>
    <property type="match status" value="1"/>
</dbReference>
<evidence type="ECO:0000256" key="11">
    <source>
        <dbReference type="RuleBase" id="RU362114"/>
    </source>
</evidence>
<evidence type="ECO:0000256" key="5">
    <source>
        <dbReference type="ARBA" id="ARBA00022833"/>
    </source>
</evidence>
<dbReference type="GO" id="GO:0043565">
    <property type="term" value="F:sequence-specific DNA binding"/>
    <property type="evidence" value="ECO:0007669"/>
    <property type="project" value="InterPro"/>
</dbReference>
<sequence>APVAYRMLHSSKYDLGRAFCRLLGDRALGRVLCRRPAGGLYFYMWKTTDRYVQQKRLKASEAEKKLKQVYIPNYTKPNPGVLYNRPELPGSSRCCESCSGTATSNGQWFAWGPPHLSCRLCSSCWNYWKRYGGLKNPTRAEKSPSPAPSAASGAGSSGRVFRCPLVRHAASAHGLDEASLQSMQAGKVKAVKSMLMRANATAQLASLLCSDLLRVRRLARRPFNAAFDAKPALLELPKRCQADGRGVQQLLDAAAARRAELRRRRCNRLPPGQLDARLRIACPSLDTDAKPDILLEPRSRAAGEDAATKHRAFAPVSSAQLAEFFLQLDERRAAAAAAPSPAAPAANGNSLMPSAATAPQAQPAGAAAELRLLRLDANGNGNGEARPVKLDSAGAAAAAAEEILLFDTKRFRAHLTGAQLKRAGRRPFKLLPGAKKPPQPVIGEEPPVARAAHANSNGIASLLKPDEVPRRRLLRTVHNVLIVQHSSCALRVPSGEHRVVVGTIDGTQVQPTLNPSLMMSSAIAFLVPWKNSSGTASFLTSWLLTSRRRRSRAGFSIFSMLRIALTVTECSLLMYRITRSCTLKYSTAVFSSVSSFLNAFSGHGGQGEVEHTDWHLCPHGSVFSHGLLHAASDAVEDWLHGVLSAQFGCTSPAVLCSVLPAHHLKVGSQNAVLLKSGQQLAPLGALSQQRSFADEDQTAVRPRLRDASAVERCEKSGLLAANQRHKDNVVLVALVHIDAVHFDEAFFPSDEPHLALIRSEDGELAWLVPEPQERHRYFNDQLCLAVVNVRIDVEFQVLGNVRSHSVLELKTVKRKTAVDQSLHHRDIQVAVLHQLIVLDGRPKLLVITDQVAVESTAAQQLAVYPTDLCALPANVDAWQQLIAEEIASRIYFASLQSSIQAGRFSLNTVFSLPNNELRCFNRASLASSTRRHCSLESLSCTVSLLERMSKSLVSSVFFERPPKRIKSTFELCCVRILRMNSSKALFFCIESKVHDTSSFSSGSVLPFRACTFASTCRRSRRSRSHSSMLPDSNIGSTKIRPNWFSRPESLLLTVTQTNSVKVSSNDKQSKFPNISNGDFSQFFTTLLNGSILSTKDNSFNIDASELDLMVDCHVSAIQIAANELPDAGSQLLEAVRTQQLQVRLEIIGHRVVRSMSLHWRKQPDRLAHLATGASIELEVLLVHEMLDAQADVALLVCTRSTVDSHEELQHSVQRVSTQSRPLTDDRPARRNLQQLLNVSVARLATQRLNEAADLLIASLDGLLQPHVHCRLLARLRLARCAGDLISMLGVPAAEVQLPRQNCLLTGVGRHVTQQQLLTIALSRRADIVKVFVEYLLLRLVTVSHGCDISIIPGLQLRSTKPIRSLWITWSPAVEFLIGWNRMRPDISKYLKLDVYPDLQDNIDSVKGHDIPSFMPKAVAFWDVENMSESGERSYVNDGEAELIVEVAMTFLRFGYKPSQLTILTPYQGQVRLIRRKLRPRLEDWERDVSNRSAALADEANEGFIKVHSIDVYQGDENDIVLVSLVRSEKPGFLASLNRRCVAQSRSHCGLIFIGKASLLRKCAEWSQLLTAFEEDGVLRSDFQVVCRKHGTEHSWRSAAELSRMKGVFCRSKCVETMPCGEHDCPKLCQPWHEHDRCDKMCFLSSDPRQLKCEEKCIRMLSCGHPCPLKCSEICDSKHCTQNVEAQLSCGHVQSKLCNQPFGTCQESVAKTLPCGHVKQMLCFEWKKLKYEIVKCTETCSKKLPCGHQCTQKCFETCSPQLCIVNVSKRCLTCKEQFGSPCGKNQTHCDRIRTVKLSCGHALRTPCSQSSTASLAACKRPCEKTLPCGHKCQSVCSTSPCPPCPEKAFRKLCRHECQCWELSEECLTDVTKKFQCGHEETVACCALARLLEGQSCSACWGLEKQMRLRQLQSAHGSEIKRKMLTETDENTAVEYFKVHDRVMRYIKSEHSVTVRAILSIEKIENPALDRRLLDVSSQLVKKDAVPELFFHGTRNAIAELIIKEGFKVGSSGMYGAGIYFATDTTKSIQYCRESGTMSLLLCDVLLGRTMVCDKPQNHLNLSAVNGADYDSVFARRNTKGTGGVLNDEYIVYRPEQAAPRRSFWTFNRWHQIFTPARAARGCGRSATGEAGGSRAASPEALGAAVCVWAPASAKSGLTTLTAVQCRQQVVPSRRSSSELPATRWTVQAPLSNGVCVLLAPTRRRSTESPTWTSCRRGRLFASACCFIAALAPASASLSRCSLMRTRWDGRAAGMMSFGRRPISSSAGARPVAVCGVFLWHDDSVVSKEDPVNRRQLLSQRVERAHLGVGAIPPTALRRRYRRPDDWVAGRALADVLECQRHRHSRLRYLVDSAFPSVQRDAMLRQAGQTCLEAAVVLRHRAAEHDHVVVDPFDVGQASTRLITFCRISWEVDRPMHSRVRRRSPRGVENNAFAMSSSENTVLPAMSPVTSSKVGIWCRSRMTKRLTSRRSCVMRTSPGSFLGTTTIRATHGAGPSTGSMIPSCSNNCSSLSTASARWIGTFEGAWQTGRALSVRWMSAGGPVKQPIPLNTLACLRSTLPMSSTHSAGSRAAEKAIDRRLRFSDLQHLLSGCRWWPDPQDVHLSGRLPADDGDASPFDDVERGDCLPAENADVHRRLAQQLHRPVRPVREQPVRGGLQVRPLSQTLERGPVDHISSRTAVDQHRQSGAVDLGYCVGRLLTLIDLEHAGVRVVHLLVAGLALQRCDGVGAALRGALLGPAGSREVARLPALSAALALRCGARGVPWPAAAIARYVLRWCLRHLWLLVSSDCCELLRFPWSVALHRGGLLLRGFFRPRLFEHICQGDIVGLQEVSPESLRFAVGDDFVTDQRVSEGPELTRLRRLAQTLIPLVDLLARLLSAGLKLETQEHNVILPVPERLDVFREAAVVLSRGDLVLFDYSLQLLSCGVQQQLLPSSLVGDSSCIDVRGEATSPCSPALCCGVAVAIDCKRPGWREFAKNKIYTYIGEILVSVNPYRDLQLYTEKYIADYRNRERYERPPHIYWVADTAHKTLARFGQDTCILISGESGSGKTEASKVILQYLAHNAAFGAGAAPAGSRQSRSIDRQRVRAQVDRVAEILIQSTSLLEAYGNAQTTRNDNSSRFGKYMDIMFDFKGDPAGGSMRNYLLEKSRVVHQQSGERNFHIFYQMLAGLPETERKRLGLPQGSLRDFAYLVQGGCAALGICHCTPASLQGGRRQLPKVTQAMDSVQFSSDEKDSCLRVTAAVMLLGNMEYEADPEDRSNSSVRVKSSCRQAVAQLAGLLRVPPDGLVKALTSRRIVTASDSVDKAYDLPQATYARDALAKAIYDRLFNFVFEKVNSALAAAGHFGSDGDKRRAIGILDIYGFEIFEINSFEQFCINYCNERLQQLFIELILKAGAGGVREGRHPVGA</sequence>
<dbReference type="Gene3D" id="3.40.850.10">
    <property type="entry name" value="Kinesin motor domain"/>
    <property type="match status" value="1"/>
</dbReference>
<organism evidence="15 16">
    <name type="scientific">Macrostomum lignano</name>
    <dbReference type="NCBI Taxonomy" id="282301"/>
    <lineage>
        <taxon>Eukaryota</taxon>
        <taxon>Metazoa</taxon>
        <taxon>Spiralia</taxon>
        <taxon>Lophotrochozoa</taxon>
        <taxon>Platyhelminthes</taxon>
        <taxon>Rhabditophora</taxon>
        <taxon>Macrostomorpha</taxon>
        <taxon>Macrostomida</taxon>
        <taxon>Macrostomidae</taxon>
        <taxon>Macrostomum</taxon>
    </lineage>
</organism>
<keyword evidence="7 10" id="KW-0518">Myosin</keyword>
<dbReference type="GO" id="GO:0016459">
    <property type="term" value="C:myosin complex"/>
    <property type="evidence" value="ECO:0007669"/>
    <property type="project" value="UniProtKB-KW"/>
</dbReference>
<dbReference type="InterPro" id="IPR000967">
    <property type="entry name" value="Znf_NFX1"/>
</dbReference>
<dbReference type="Pfam" id="PF00063">
    <property type="entry name" value="Myosin_head"/>
    <property type="match status" value="1"/>
</dbReference>
<keyword evidence="4" id="KW-0863">Zinc-finger</keyword>
<dbReference type="GO" id="GO:0006355">
    <property type="term" value="P:regulation of DNA-templated transcription"/>
    <property type="evidence" value="ECO:0007669"/>
    <property type="project" value="InterPro"/>
</dbReference>
<dbReference type="SUPFAM" id="SSF56399">
    <property type="entry name" value="ADP-ribosylation"/>
    <property type="match status" value="1"/>
</dbReference>
<keyword evidence="11" id="KW-0808">Transferase</keyword>
<dbReference type="PRINTS" id="PR00193">
    <property type="entry name" value="MYOSINHEAVY"/>
</dbReference>
<dbReference type="GO" id="GO:0003950">
    <property type="term" value="F:NAD+ poly-ADP-ribosyltransferase activity"/>
    <property type="evidence" value="ECO:0007669"/>
    <property type="project" value="UniProtKB-UniRule"/>
</dbReference>
<dbReference type="GO" id="GO:0005737">
    <property type="term" value="C:cytoplasm"/>
    <property type="evidence" value="ECO:0007669"/>
    <property type="project" value="TreeGrafter"/>
</dbReference>
<dbReference type="CDD" id="cd06008">
    <property type="entry name" value="NF-X1-zinc-finger"/>
    <property type="match status" value="2"/>
</dbReference>
<dbReference type="GO" id="GO:0030048">
    <property type="term" value="P:actin filament-based movement"/>
    <property type="evidence" value="ECO:0007669"/>
    <property type="project" value="TreeGrafter"/>
</dbReference>
<comment type="similarity">
    <text evidence="10">Belongs to the TRAFAC class myosin-kinesin ATPase superfamily. Myosin family.</text>
</comment>
<dbReference type="GO" id="GO:0005634">
    <property type="term" value="C:nucleus"/>
    <property type="evidence" value="ECO:0007669"/>
    <property type="project" value="InterPro"/>
</dbReference>
<dbReference type="InterPro" id="IPR036961">
    <property type="entry name" value="Kinesin_motor_dom_sf"/>
</dbReference>
<keyword evidence="2" id="KW-0677">Repeat</keyword>
<feature type="domain" description="Myosin motor" evidence="14">
    <location>
        <begin position="2974"/>
        <end position="3408"/>
    </location>
</feature>
<dbReference type="SUPFAM" id="SSF52540">
    <property type="entry name" value="P-loop containing nucleoside triphosphate hydrolases"/>
    <property type="match status" value="2"/>
</dbReference>
<comment type="caution">
    <text evidence="10">Lacks conserved residue(s) required for the propagation of feature annotation.</text>
</comment>
<feature type="region of interest" description="Disordered" evidence="12">
    <location>
        <begin position="339"/>
        <end position="363"/>
    </location>
</feature>
<evidence type="ECO:0000259" key="13">
    <source>
        <dbReference type="PROSITE" id="PS51059"/>
    </source>
</evidence>
<evidence type="ECO:0000256" key="9">
    <source>
        <dbReference type="ARBA" id="ARBA00023203"/>
    </source>
</evidence>
<dbReference type="CDD" id="cd18808">
    <property type="entry name" value="SF1_C_Upf1"/>
    <property type="match status" value="1"/>
</dbReference>
<evidence type="ECO:0000256" key="10">
    <source>
        <dbReference type="PROSITE-ProRule" id="PRU00782"/>
    </source>
</evidence>
<dbReference type="Pfam" id="PF13087">
    <property type="entry name" value="AAA_12"/>
    <property type="match status" value="1"/>
</dbReference>
<evidence type="ECO:0000256" key="1">
    <source>
        <dbReference type="ARBA" id="ARBA00022723"/>
    </source>
</evidence>
<dbReference type="WBParaSite" id="maker-uti_cns_0049184-snap-gene-0.2-mRNA-1">
    <property type="protein sequence ID" value="maker-uti_cns_0049184-snap-gene-0.2-mRNA-1"/>
    <property type="gene ID" value="maker-uti_cns_0049184-snap-gene-0.2"/>
</dbReference>
<keyword evidence="3 10" id="KW-0547">Nucleotide-binding</keyword>
<keyword evidence="11" id="KW-0328">Glycosyltransferase</keyword>
<dbReference type="GO" id="GO:0005886">
    <property type="term" value="C:plasma membrane"/>
    <property type="evidence" value="ECO:0007669"/>
    <property type="project" value="TreeGrafter"/>
</dbReference>
<keyword evidence="6 10" id="KW-0067">ATP-binding</keyword>
<dbReference type="PANTHER" id="PTHR13140:SF713">
    <property type="entry name" value="UNCONVENTIONAL MYOSIN ID"/>
    <property type="match status" value="1"/>
</dbReference>
<dbReference type="PROSITE" id="PS51456">
    <property type="entry name" value="MYOSIN_MOTOR"/>
    <property type="match status" value="1"/>
</dbReference>
<evidence type="ECO:0000313" key="15">
    <source>
        <dbReference type="Proteomes" id="UP000095280"/>
    </source>
</evidence>
<evidence type="ECO:0000313" key="16">
    <source>
        <dbReference type="WBParaSite" id="maker-uti_cns_0049184-snap-gene-0.2-mRNA-1"/>
    </source>
</evidence>
<dbReference type="Gene3D" id="1.20.120.720">
    <property type="entry name" value="Myosin VI head, motor domain, U50 subdomain"/>
    <property type="match status" value="1"/>
</dbReference>
<dbReference type="SMART" id="SM00401">
    <property type="entry name" value="ZnF_GATA"/>
    <property type="match status" value="1"/>
</dbReference>
<dbReference type="GO" id="GO:0051015">
    <property type="term" value="F:actin filament binding"/>
    <property type="evidence" value="ECO:0007669"/>
    <property type="project" value="TreeGrafter"/>
</dbReference>
<evidence type="ECO:0000256" key="8">
    <source>
        <dbReference type="ARBA" id="ARBA00023175"/>
    </source>
</evidence>
<dbReference type="GO" id="GO:0005524">
    <property type="term" value="F:ATP binding"/>
    <property type="evidence" value="ECO:0007669"/>
    <property type="project" value="UniProtKB-UniRule"/>
</dbReference>
<dbReference type="GO" id="GO:0008270">
    <property type="term" value="F:zinc ion binding"/>
    <property type="evidence" value="ECO:0007669"/>
    <property type="project" value="UniProtKB-KW"/>
</dbReference>
<name>A0A1I8JKW2_9PLAT</name>
<dbReference type="GO" id="GO:0005902">
    <property type="term" value="C:microvillus"/>
    <property type="evidence" value="ECO:0007669"/>
    <property type="project" value="TreeGrafter"/>
</dbReference>
<dbReference type="GO" id="GO:0000146">
    <property type="term" value="F:microfilament motor activity"/>
    <property type="evidence" value="ECO:0007669"/>
    <property type="project" value="TreeGrafter"/>
</dbReference>
<dbReference type="InterPro" id="IPR000679">
    <property type="entry name" value="Znf_GATA"/>
</dbReference>
<evidence type="ECO:0000256" key="12">
    <source>
        <dbReference type="SAM" id="MobiDB-lite"/>
    </source>
</evidence>
<keyword evidence="9 10" id="KW-0009">Actin-binding</keyword>
<dbReference type="InterPro" id="IPR047187">
    <property type="entry name" value="SF1_C_Upf1"/>
</dbReference>
<feature type="domain" description="PARP catalytic" evidence="13">
    <location>
        <begin position="1909"/>
        <end position="2113"/>
    </location>
</feature>
<dbReference type="PANTHER" id="PTHR13140">
    <property type="entry name" value="MYOSIN"/>
    <property type="match status" value="1"/>
</dbReference>
<dbReference type="InterPro" id="IPR041679">
    <property type="entry name" value="DNA2/NAM7-like_C"/>
</dbReference>
<dbReference type="Gene3D" id="3.90.228.10">
    <property type="match status" value="1"/>
</dbReference>
<dbReference type="PROSITE" id="PS51059">
    <property type="entry name" value="PARP_CATALYTIC"/>
    <property type="match status" value="1"/>
</dbReference>
<dbReference type="GO" id="GO:0006897">
    <property type="term" value="P:endocytosis"/>
    <property type="evidence" value="ECO:0007669"/>
    <property type="project" value="TreeGrafter"/>
</dbReference>
<keyword evidence="8 10" id="KW-0505">Motor protein</keyword>
<evidence type="ECO:0000256" key="7">
    <source>
        <dbReference type="ARBA" id="ARBA00023123"/>
    </source>
</evidence>
<evidence type="ECO:0000256" key="6">
    <source>
        <dbReference type="ARBA" id="ARBA00022840"/>
    </source>
</evidence>
<dbReference type="Pfam" id="PF00644">
    <property type="entry name" value="PARP"/>
    <property type="match status" value="1"/>
</dbReference>
<dbReference type="SMART" id="SM00438">
    <property type="entry name" value="ZnF_NFX"/>
    <property type="match status" value="4"/>
</dbReference>
<evidence type="ECO:0000256" key="4">
    <source>
        <dbReference type="ARBA" id="ARBA00022771"/>
    </source>
</evidence>